<name>A0A0J9V403_FUSO4</name>
<organism evidence="2 3">
    <name type="scientific">Fusarium oxysporum f. sp. lycopersici (strain 4287 / CBS 123668 / FGSC 9935 / NRRL 34936)</name>
    <name type="common">Fusarium vascular wilt of tomato</name>
    <dbReference type="NCBI Taxonomy" id="426428"/>
    <lineage>
        <taxon>Eukaryota</taxon>
        <taxon>Fungi</taxon>
        <taxon>Dikarya</taxon>
        <taxon>Ascomycota</taxon>
        <taxon>Pezizomycotina</taxon>
        <taxon>Sordariomycetes</taxon>
        <taxon>Hypocreomycetidae</taxon>
        <taxon>Hypocreales</taxon>
        <taxon>Nectriaceae</taxon>
        <taxon>Fusarium</taxon>
        <taxon>Fusarium oxysporum species complex</taxon>
    </lineage>
</organism>
<feature type="compositionally biased region" description="Polar residues" evidence="1">
    <location>
        <begin position="1"/>
        <end position="12"/>
    </location>
</feature>
<dbReference type="Proteomes" id="UP000009097">
    <property type="component" value="Unassembled WGS sequence"/>
</dbReference>
<feature type="compositionally biased region" description="Polar residues" evidence="1">
    <location>
        <begin position="69"/>
        <end position="83"/>
    </location>
</feature>
<dbReference type="EMBL" id="DS231703">
    <property type="protein sequence ID" value="KNB05586.1"/>
    <property type="molecule type" value="Genomic_DNA"/>
</dbReference>
<proteinExistence type="predicted"/>
<evidence type="ECO:0000313" key="3">
    <source>
        <dbReference type="Proteomes" id="UP000009097"/>
    </source>
</evidence>
<gene>
    <name evidence="2" type="ORF">FOXG_19544</name>
</gene>
<dbReference type="KEGG" id="fox:FOXG_19544"/>
<reference evidence="2" key="2">
    <citation type="journal article" date="2010" name="Nature">
        <title>Comparative genomics reveals mobile pathogenicity chromosomes in Fusarium.</title>
        <authorList>
            <person name="Ma L.J."/>
            <person name="van der Does H.C."/>
            <person name="Borkovich K.A."/>
            <person name="Coleman J.J."/>
            <person name="Daboussi M.J."/>
            <person name="Di Pietro A."/>
            <person name="Dufresne M."/>
            <person name="Freitag M."/>
            <person name="Grabherr M."/>
            <person name="Henrissat B."/>
            <person name="Houterman P.M."/>
            <person name="Kang S."/>
            <person name="Shim W.B."/>
            <person name="Woloshuk C."/>
            <person name="Xie X."/>
            <person name="Xu J.R."/>
            <person name="Antoniw J."/>
            <person name="Baker S.E."/>
            <person name="Bluhm B.H."/>
            <person name="Breakspear A."/>
            <person name="Brown D.W."/>
            <person name="Butchko R.A."/>
            <person name="Chapman S."/>
            <person name="Coulson R."/>
            <person name="Coutinho P.M."/>
            <person name="Danchin E.G."/>
            <person name="Diener A."/>
            <person name="Gale L.R."/>
            <person name="Gardiner D.M."/>
            <person name="Goff S."/>
            <person name="Hammond-Kosack K.E."/>
            <person name="Hilburn K."/>
            <person name="Hua-Van A."/>
            <person name="Jonkers W."/>
            <person name="Kazan K."/>
            <person name="Kodira C.D."/>
            <person name="Koehrsen M."/>
            <person name="Kumar L."/>
            <person name="Lee Y.H."/>
            <person name="Li L."/>
            <person name="Manners J.M."/>
            <person name="Miranda-Saavedra D."/>
            <person name="Mukherjee M."/>
            <person name="Park G."/>
            <person name="Park J."/>
            <person name="Park S.Y."/>
            <person name="Proctor R.H."/>
            <person name="Regev A."/>
            <person name="Ruiz-Roldan M.C."/>
            <person name="Sain D."/>
            <person name="Sakthikumar S."/>
            <person name="Sykes S."/>
            <person name="Schwartz D.C."/>
            <person name="Turgeon B.G."/>
            <person name="Wapinski I."/>
            <person name="Yoder O."/>
            <person name="Young S."/>
            <person name="Zeng Q."/>
            <person name="Zhou S."/>
            <person name="Galagan J."/>
            <person name="Cuomo C.A."/>
            <person name="Kistler H.C."/>
            <person name="Rep M."/>
        </authorList>
    </citation>
    <scope>NUCLEOTIDE SEQUENCE [LARGE SCALE GENOMIC DNA]</scope>
    <source>
        <strain evidence="2">4287</strain>
    </source>
</reference>
<dbReference type="AlphaFoldDB" id="A0A0J9V403"/>
<accession>A0A0J9V403</accession>
<dbReference type="GeneID" id="28960250"/>
<feature type="region of interest" description="Disordered" evidence="1">
    <location>
        <begin position="1"/>
        <end position="90"/>
    </location>
</feature>
<dbReference type="VEuPathDB" id="FungiDB:FOXG_19544"/>
<dbReference type="RefSeq" id="XP_018243631.1">
    <property type="nucleotide sequence ID" value="XM_018399781.1"/>
</dbReference>
<feature type="compositionally biased region" description="Polar residues" evidence="1">
    <location>
        <begin position="26"/>
        <end position="45"/>
    </location>
</feature>
<protein>
    <submittedName>
        <fullName evidence="2">Uncharacterized protein</fullName>
    </submittedName>
</protein>
<evidence type="ECO:0000313" key="2">
    <source>
        <dbReference type="EMBL" id="KNB05586.1"/>
    </source>
</evidence>
<reference evidence="2" key="1">
    <citation type="submission" date="2007-04" db="EMBL/GenBank/DDBJ databases">
        <authorList>
            <consortium name="The Broad Institute Genome Sequencing Platform"/>
            <person name="Birren B."/>
            <person name="Lander E."/>
            <person name="Galagan J."/>
            <person name="Nusbaum C."/>
            <person name="Devon K."/>
            <person name="Ma L.-J."/>
            <person name="Jaffe D."/>
            <person name="Butler J."/>
            <person name="Alvarez P."/>
            <person name="Gnerre S."/>
            <person name="Grabherr M."/>
            <person name="Kleber M."/>
            <person name="Mauceli E."/>
            <person name="Brockman W."/>
            <person name="MacCallum I.A."/>
            <person name="Young S."/>
            <person name="LaButti K."/>
            <person name="DeCaprio D."/>
            <person name="Crawford M."/>
            <person name="Koehrsen M."/>
            <person name="Engels R."/>
            <person name="Montgomery P."/>
            <person name="Pearson M."/>
            <person name="Howarth C."/>
            <person name="Larson L."/>
            <person name="White J."/>
            <person name="O'Leary S."/>
            <person name="Kodira C."/>
            <person name="Zeng Q."/>
            <person name="Yandava C."/>
            <person name="Alvarado L."/>
            <person name="Kistler C."/>
            <person name="Shim W.-B."/>
            <person name="Kang S."/>
            <person name="Woloshuk C."/>
        </authorList>
    </citation>
    <scope>NUCLEOTIDE SEQUENCE</scope>
    <source>
        <strain evidence="2">4287</strain>
    </source>
</reference>
<sequence>MAMNNQDESMQDANEVADLGAATGLASATDNTAQITQGHETQASNGKPEEASNLEEDATSCIANDQAAVETTTRGSNLITNTAPLVHVAP</sequence>
<evidence type="ECO:0000256" key="1">
    <source>
        <dbReference type="SAM" id="MobiDB-lite"/>
    </source>
</evidence>